<name>A0A1J1HT87_9DIPT</name>
<protein>
    <submittedName>
        <fullName evidence="1">CLUMA_CG004950, isoform A</fullName>
    </submittedName>
</protein>
<organism evidence="1 2">
    <name type="scientific">Clunio marinus</name>
    <dbReference type="NCBI Taxonomy" id="568069"/>
    <lineage>
        <taxon>Eukaryota</taxon>
        <taxon>Metazoa</taxon>
        <taxon>Ecdysozoa</taxon>
        <taxon>Arthropoda</taxon>
        <taxon>Hexapoda</taxon>
        <taxon>Insecta</taxon>
        <taxon>Pterygota</taxon>
        <taxon>Neoptera</taxon>
        <taxon>Endopterygota</taxon>
        <taxon>Diptera</taxon>
        <taxon>Nematocera</taxon>
        <taxon>Chironomoidea</taxon>
        <taxon>Chironomidae</taxon>
        <taxon>Clunio</taxon>
    </lineage>
</organism>
<dbReference type="EMBL" id="CVRI01000020">
    <property type="protein sequence ID" value="CRK91271.1"/>
    <property type="molecule type" value="Genomic_DNA"/>
</dbReference>
<gene>
    <name evidence="1" type="ORF">CLUMA_CG004950</name>
</gene>
<evidence type="ECO:0000313" key="1">
    <source>
        <dbReference type="EMBL" id="CRK91271.1"/>
    </source>
</evidence>
<dbReference type="AlphaFoldDB" id="A0A1J1HT87"/>
<evidence type="ECO:0000313" key="2">
    <source>
        <dbReference type="Proteomes" id="UP000183832"/>
    </source>
</evidence>
<dbReference type="Proteomes" id="UP000183832">
    <property type="component" value="Unassembled WGS sequence"/>
</dbReference>
<sequence>MWLAPFSHDINYSNPRKQDPLHQCNCIDFKLHLFYHEYLNISLNTHEFFMNFKIGAYEEIYWEVDDETIERLFFPERVKKQKEIKATTEGKY</sequence>
<proteinExistence type="predicted"/>
<keyword evidence="2" id="KW-1185">Reference proteome</keyword>
<accession>A0A1J1HT87</accession>
<reference evidence="1 2" key="1">
    <citation type="submission" date="2015-04" db="EMBL/GenBank/DDBJ databases">
        <authorList>
            <person name="Syromyatnikov M.Y."/>
            <person name="Popov V.N."/>
        </authorList>
    </citation>
    <scope>NUCLEOTIDE SEQUENCE [LARGE SCALE GENOMIC DNA]</scope>
</reference>